<sequence length="332" mass="37860">MSNIDFYHHQSAHCENGVASNIFKFNGFDLSEPMVFGIGSGLFYIYIPFLKVNQAPAISYRPMPGFIFSRASKQLNVKIKRERFSNVDKSFDALDRNLDNGIASGLQVGVYHLPYFPDEYRFHFNAHNLVVFGKQGNEYLISDPVMETTTTLTRSELEKVRFAKGVFAPKGHMYYPVQFPKEMELESAIINGLKKTCKDMLAPVPFVGANGIKYVAKKIPYWANKVGTKKTNHYLAQIIRMQEEIGTGGGGFRFVFAAFLQEIASIMNRSEWLELSHRMTAIGDDWRDFALKASRICKSRDNDENAYQNISSLMLEISKSEKQFFKDLKKSI</sequence>
<keyword evidence="4" id="KW-1185">Reference proteome</keyword>
<proteinExistence type="predicted"/>
<organism evidence="3 4">
    <name type="scientific">Brumimicrobium aurantiacum</name>
    <dbReference type="NCBI Taxonomy" id="1737063"/>
    <lineage>
        <taxon>Bacteria</taxon>
        <taxon>Pseudomonadati</taxon>
        <taxon>Bacteroidota</taxon>
        <taxon>Flavobacteriia</taxon>
        <taxon>Flavobacteriales</taxon>
        <taxon>Crocinitomicaceae</taxon>
        <taxon>Brumimicrobium</taxon>
    </lineage>
</organism>
<dbReference type="InterPro" id="IPR026935">
    <property type="entry name" value="BtrH_N"/>
</dbReference>
<gene>
    <name evidence="3" type="ORF">DXU93_03550</name>
</gene>
<name>A0A3E1EZB0_9FLAO</name>
<accession>A0A3E1EZB0</accession>
<comment type="caution">
    <text evidence="3">The sequence shown here is derived from an EMBL/GenBank/DDBJ whole genome shotgun (WGS) entry which is preliminary data.</text>
</comment>
<evidence type="ECO:0000313" key="3">
    <source>
        <dbReference type="EMBL" id="RFC54909.1"/>
    </source>
</evidence>
<dbReference type="OrthoDB" id="4075615at2"/>
<dbReference type="EMBL" id="QURB01000002">
    <property type="protein sequence ID" value="RFC54909.1"/>
    <property type="molecule type" value="Genomic_DNA"/>
</dbReference>
<evidence type="ECO:0000313" key="4">
    <source>
        <dbReference type="Proteomes" id="UP000257127"/>
    </source>
</evidence>
<dbReference type="Proteomes" id="UP000257127">
    <property type="component" value="Unassembled WGS sequence"/>
</dbReference>
<dbReference type="Pfam" id="PF16169">
    <property type="entry name" value="DUF4872"/>
    <property type="match status" value="1"/>
</dbReference>
<dbReference type="InterPro" id="IPR032369">
    <property type="entry name" value="DUF4872"/>
</dbReference>
<feature type="domain" description="DUF4872" evidence="2">
    <location>
        <begin position="156"/>
        <end position="328"/>
    </location>
</feature>
<protein>
    <submittedName>
        <fullName evidence="3">DUF4872 domain-containing protein</fullName>
    </submittedName>
</protein>
<dbReference type="Pfam" id="PF14399">
    <property type="entry name" value="BtrH_N"/>
    <property type="match status" value="1"/>
</dbReference>
<dbReference type="AlphaFoldDB" id="A0A3E1EZB0"/>
<evidence type="ECO:0000259" key="2">
    <source>
        <dbReference type="Pfam" id="PF16169"/>
    </source>
</evidence>
<dbReference type="RefSeq" id="WP_116879888.1">
    <property type="nucleotide sequence ID" value="NZ_QURB01000002.1"/>
</dbReference>
<evidence type="ECO:0000259" key="1">
    <source>
        <dbReference type="Pfam" id="PF14399"/>
    </source>
</evidence>
<feature type="domain" description="Butirosin biosynthesis protein H N-terminal" evidence="1">
    <location>
        <begin position="13"/>
        <end position="144"/>
    </location>
</feature>
<reference evidence="3 4" key="1">
    <citation type="submission" date="2018-08" db="EMBL/GenBank/DDBJ databases">
        <title>The draft genome squence of Brumimicrobium sp. N62.</title>
        <authorList>
            <person name="Du Z.-J."/>
            <person name="Luo H.-R."/>
        </authorList>
    </citation>
    <scope>NUCLEOTIDE SEQUENCE [LARGE SCALE GENOMIC DNA]</scope>
    <source>
        <strain evidence="3 4">N62</strain>
    </source>
</reference>